<evidence type="ECO:0000313" key="3">
    <source>
        <dbReference type="EMBL" id="KAL0486763.1"/>
    </source>
</evidence>
<accession>A0AAW2ZBN3</accession>
<dbReference type="EMBL" id="JAOPGA020001266">
    <property type="protein sequence ID" value="KAL0486763.1"/>
    <property type="molecule type" value="Genomic_DNA"/>
</dbReference>
<dbReference type="AlphaFoldDB" id="A0AAW2ZBN3"/>
<feature type="domain" description="Teneurin NHL" evidence="2">
    <location>
        <begin position="76"/>
        <end position="246"/>
    </location>
</feature>
<sequence>MKVIIIALILHCLIIASGSNLISTFLLSPLVLPVNIAIDNINNLAYIADSNCVKVVDRTSGNITTFAGTGIQGYNGDDIPATTAHLNKPYGVAIDNVNNLVYIADTLNSRIRVINRTSGNITTFAGTGIRDYNGDNIAATQAHLFLPFDVAIDSVNNFIYIVDFANNRIRVVARSIGIISTVAGVGQPGRDYDKEDNIEATSSEFYYAQRLAIDNVNNLVYISDTDNQRIRVVDRTTGNISTYAGLIIKVPKSTRKCGYNGDGIEATSAKLCNPQGIAVDNVNNIVYFADSGNGRIVSIPFVNKVTATDIYCFNILSTDPSVCSQGNGVCTSYNSCVCKRNSFIGEQCEIDLTKMSSFTLLNNSASVDMNILSNYTVDYYNVDGCGMEISSLLTNKTKSICFKPSF</sequence>
<dbReference type="SUPFAM" id="SSF101898">
    <property type="entry name" value="NHL repeat"/>
    <property type="match status" value="1"/>
</dbReference>
<keyword evidence="4" id="KW-1185">Reference proteome</keyword>
<dbReference type="Proteomes" id="UP001431209">
    <property type="component" value="Unassembled WGS sequence"/>
</dbReference>
<evidence type="ECO:0000259" key="2">
    <source>
        <dbReference type="Pfam" id="PF25021"/>
    </source>
</evidence>
<dbReference type="InterPro" id="IPR011042">
    <property type="entry name" value="6-blade_b-propeller_TolB-like"/>
</dbReference>
<feature type="signal peptide" evidence="1">
    <location>
        <begin position="1"/>
        <end position="18"/>
    </location>
</feature>
<name>A0AAW2ZBN3_9EUKA</name>
<dbReference type="PANTHER" id="PTHR46388">
    <property type="entry name" value="NHL REPEAT-CONTAINING PROTEIN 2"/>
    <property type="match status" value="1"/>
</dbReference>
<protein>
    <recommendedName>
        <fullName evidence="2">Teneurin NHL domain-containing protein</fullName>
    </recommendedName>
</protein>
<dbReference type="PANTHER" id="PTHR46388:SF2">
    <property type="entry name" value="NHL REPEAT-CONTAINING PROTEIN 2"/>
    <property type="match status" value="1"/>
</dbReference>
<proteinExistence type="predicted"/>
<dbReference type="InterPro" id="IPR056822">
    <property type="entry name" value="TEN_NHL"/>
</dbReference>
<evidence type="ECO:0000256" key="1">
    <source>
        <dbReference type="SAM" id="SignalP"/>
    </source>
</evidence>
<dbReference type="Gene3D" id="2.120.10.30">
    <property type="entry name" value="TolB, C-terminal domain"/>
    <property type="match status" value="4"/>
</dbReference>
<organism evidence="3 4">
    <name type="scientific">Acrasis kona</name>
    <dbReference type="NCBI Taxonomy" id="1008807"/>
    <lineage>
        <taxon>Eukaryota</taxon>
        <taxon>Discoba</taxon>
        <taxon>Heterolobosea</taxon>
        <taxon>Tetramitia</taxon>
        <taxon>Eutetramitia</taxon>
        <taxon>Acrasidae</taxon>
        <taxon>Acrasis</taxon>
    </lineage>
</organism>
<evidence type="ECO:0000313" key="4">
    <source>
        <dbReference type="Proteomes" id="UP001431209"/>
    </source>
</evidence>
<gene>
    <name evidence="3" type="ORF">AKO1_012110</name>
</gene>
<dbReference type="Pfam" id="PF25021">
    <property type="entry name" value="TEN_NHL"/>
    <property type="match status" value="1"/>
</dbReference>
<reference evidence="3 4" key="1">
    <citation type="submission" date="2024-03" db="EMBL/GenBank/DDBJ databases">
        <title>The Acrasis kona genome and developmental transcriptomes reveal deep origins of eukaryotic multicellular pathways.</title>
        <authorList>
            <person name="Sheikh S."/>
            <person name="Fu C.-J."/>
            <person name="Brown M.W."/>
            <person name="Baldauf S.L."/>
        </authorList>
    </citation>
    <scope>NUCLEOTIDE SEQUENCE [LARGE SCALE GENOMIC DNA]</scope>
    <source>
        <strain evidence="3 4">ATCC MYA-3509</strain>
    </source>
</reference>
<comment type="caution">
    <text evidence="3">The sequence shown here is derived from an EMBL/GenBank/DDBJ whole genome shotgun (WGS) entry which is preliminary data.</text>
</comment>
<keyword evidence="1" id="KW-0732">Signal</keyword>
<feature type="chain" id="PRO_5043856453" description="Teneurin NHL domain-containing protein" evidence="1">
    <location>
        <begin position="19"/>
        <end position="406"/>
    </location>
</feature>